<accession>A0A0D9P7L7</accession>
<dbReference type="STRING" id="1291518.A0A0D9P7L7"/>
<protein>
    <submittedName>
        <fullName evidence="1">Uncharacterized protein</fullName>
    </submittedName>
</protein>
<dbReference type="Gene3D" id="3.90.1030.20">
    <property type="entry name" value="DNA polymerase delta, p66 (Cdc27) subunit, wHTH domain"/>
    <property type="match status" value="1"/>
</dbReference>
<dbReference type="GO" id="GO:0043625">
    <property type="term" value="C:delta DNA polymerase complex"/>
    <property type="evidence" value="ECO:0007669"/>
    <property type="project" value="InterPro"/>
</dbReference>
<dbReference type="Pfam" id="PF09507">
    <property type="entry name" value="CDC27"/>
    <property type="match status" value="1"/>
</dbReference>
<sequence length="127" mass="14183">MDEHRKFLADKLLSEGRPISYRALSSSLDVHVNRAKGMLFDFHKYQNELLSDSIYATYLVSGFVAATNKIPDVPQITSSSDLSESLTRVGSNRKLALVGEENLRGLPHPQAAYHFGKNPFLITGKIY</sequence>
<dbReference type="EMBL" id="KE384724">
    <property type="protein sequence ID" value="KJK82071.1"/>
    <property type="molecule type" value="Genomic_DNA"/>
</dbReference>
<gene>
    <name evidence="1" type="ORF">H634G_02264</name>
</gene>
<dbReference type="Proteomes" id="UP000054544">
    <property type="component" value="Unassembled WGS sequence"/>
</dbReference>
<proteinExistence type="predicted"/>
<dbReference type="InterPro" id="IPR041913">
    <property type="entry name" value="POLD3_sf"/>
</dbReference>
<evidence type="ECO:0000313" key="2">
    <source>
        <dbReference type="Proteomes" id="UP000054544"/>
    </source>
</evidence>
<reference evidence="2" key="1">
    <citation type="journal article" date="2014" name="BMC Genomics">
        <title>The genome sequence of the biocontrol fungus Metarhizium anisopliae and comparative genomics of Metarhizium species.</title>
        <authorList>
            <person name="Pattemore J.A."/>
            <person name="Hane J.K."/>
            <person name="Williams A.H."/>
            <person name="Wilson B.A."/>
            <person name="Stodart B.J."/>
            <person name="Ash G.J."/>
        </authorList>
    </citation>
    <scope>NUCLEOTIDE SEQUENCE [LARGE SCALE GENOMIC DNA]</scope>
    <source>
        <strain evidence="2">BRIP 53293</strain>
    </source>
</reference>
<dbReference type="GO" id="GO:0006260">
    <property type="term" value="P:DNA replication"/>
    <property type="evidence" value="ECO:0007669"/>
    <property type="project" value="InterPro"/>
</dbReference>
<evidence type="ECO:0000313" key="1">
    <source>
        <dbReference type="EMBL" id="KJK82071.1"/>
    </source>
</evidence>
<organism evidence="1 2">
    <name type="scientific">Metarhizium anisopliae BRIP 53293</name>
    <dbReference type="NCBI Taxonomy" id="1291518"/>
    <lineage>
        <taxon>Eukaryota</taxon>
        <taxon>Fungi</taxon>
        <taxon>Dikarya</taxon>
        <taxon>Ascomycota</taxon>
        <taxon>Pezizomycotina</taxon>
        <taxon>Sordariomycetes</taxon>
        <taxon>Hypocreomycetidae</taxon>
        <taxon>Hypocreales</taxon>
        <taxon>Clavicipitaceae</taxon>
        <taxon>Metarhizium</taxon>
    </lineage>
</organism>
<name>A0A0D9P7L7_METAN</name>
<dbReference type="InterPro" id="IPR019038">
    <property type="entry name" value="POLD3"/>
</dbReference>
<keyword evidence="2" id="KW-1185">Reference proteome</keyword>
<dbReference type="AlphaFoldDB" id="A0A0D9P7L7"/>